<reference evidence="1" key="1">
    <citation type="submission" date="2021-12" db="EMBL/GenBank/DDBJ databases">
        <authorList>
            <person name="King R."/>
        </authorList>
    </citation>
    <scope>NUCLEOTIDE SEQUENCE</scope>
</reference>
<organism evidence="1 2">
    <name type="scientific">Chrysodeixis includens</name>
    <name type="common">Soybean looper</name>
    <name type="synonym">Pseudoplusia includens</name>
    <dbReference type="NCBI Taxonomy" id="689277"/>
    <lineage>
        <taxon>Eukaryota</taxon>
        <taxon>Metazoa</taxon>
        <taxon>Ecdysozoa</taxon>
        <taxon>Arthropoda</taxon>
        <taxon>Hexapoda</taxon>
        <taxon>Insecta</taxon>
        <taxon>Pterygota</taxon>
        <taxon>Neoptera</taxon>
        <taxon>Endopterygota</taxon>
        <taxon>Lepidoptera</taxon>
        <taxon>Glossata</taxon>
        <taxon>Ditrysia</taxon>
        <taxon>Noctuoidea</taxon>
        <taxon>Noctuidae</taxon>
        <taxon>Plusiinae</taxon>
        <taxon>Chrysodeixis</taxon>
    </lineage>
</organism>
<dbReference type="InterPro" id="IPR050621">
    <property type="entry name" value="Tudor_domain_containing"/>
</dbReference>
<dbReference type="OrthoDB" id="10052065at2759"/>
<evidence type="ECO:0000313" key="1">
    <source>
        <dbReference type="EMBL" id="CAH1286865.1"/>
    </source>
</evidence>
<dbReference type="PANTHER" id="PTHR22948">
    <property type="entry name" value="TUDOR DOMAIN CONTAINING PROTEIN"/>
    <property type="match status" value="1"/>
</dbReference>
<gene>
    <name evidence="1" type="ORF">CINC_LOCUS64</name>
</gene>
<dbReference type="EMBL" id="CAJCES030000015">
    <property type="protein sequence ID" value="CAH1286865.1"/>
    <property type="molecule type" value="Genomic_DNA"/>
</dbReference>
<proteinExistence type="predicted"/>
<evidence type="ECO:0000313" key="2">
    <source>
        <dbReference type="Proteomes" id="UP001154114"/>
    </source>
</evidence>
<dbReference type="AlphaFoldDB" id="A0A9P0DWX2"/>
<dbReference type="PANTHER" id="PTHR22948:SF72">
    <property type="entry name" value="TUDOR DOMAIN-CONTAINING PROTEIN"/>
    <property type="match status" value="1"/>
</dbReference>
<dbReference type="Proteomes" id="UP001154114">
    <property type="component" value="Unassembled WGS sequence"/>
</dbReference>
<accession>A0A9P0DWX2</accession>
<keyword evidence="2" id="KW-1185">Reference proteome</keyword>
<protein>
    <recommendedName>
        <fullName evidence="3">Tudor domain-containing protein</fullName>
    </recommendedName>
</protein>
<comment type="caution">
    <text evidence="1">The sequence shown here is derived from an EMBL/GenBank/DDBJ whole genome shotgun (WGS) entry which is preliminary data.</text>
</comment>
<name>A0A9P0DWX2_CHRIL</name>
<evidence type="ECO:0008006" key="3">
    <source>
        <dbReference type="Google" id="ProtNLM"/>
    </source>
</evidence>
<dbReference type="SUPFAM" id="SSF63748">
    <property type="entry name" value="Tudor/PWWP/MBT"/>
    <property type="match status" value="2"/>
</dbReference>
<dbReference type="Gene3D" id="2.30.30.140">
    <property type="match status" value="2"/>
</dbReference>
<sequence length="228" mass="25519">MCTEELPSFGCVVPLTTLPALVRDMNSPATKADYKPLTVTPAEGELVAALYPPDYNWYRARVLSVQRADQSVEAQPFSWRKFASQVLPFPKRSGLPFHWIQGEELPSFGCVVPLTTLPALVRDMNSPATKADYKPLTVTPAEGELVAALYPPDYNWYRARVLSVQRADQSVEAQPFSWRKFASQVLPFPKRSGLPFHWIQGGRDRSAPMFARTLSLMPLSAHLCLLLN</sequence>